<organism evidence="1">
    <name type="scientific">Salvia splendens</name>
    <name type="common">Scarlet sage</name>
    <dbReference type="NCBI Taxonomy" id="180675"/>
    <lineage>
        <taxon>Eukaryota</taxon>
        <taxon>Viridiplantae</taxon>
        <taxon>Streptophyta</taxon>
        <taxon>Embryophyta</taxon>
        <taxon>Tracheophyta</taxon>
        <taxon>Spermatophyta</taxon>
        <taxon>Magnoliopsida</taxon>
        <taxon>eudicotyledons</taxon>
        <taxon>Gunneridae</taxon>
        <taxon>Pentapetalae</taxon>
        <taxon>asterids</taxon>
        <taxon>lamiids</taxon>
        <taxon>Lamiales</taxon>
        <taxon>Lamiaceae</taxon>
        <taxon>Nepetoideae</taxon>
        <taxon>Mentheae</taxon>
        <taxon>Salviinae</taxon>
        <taxon>Salvia</taxon>
        <taxon>Salvia subgen. Calosphace</taxon>
        <taxon>core Calosphace</taxon>
    </lineage>
</organism>
<reference evidence="1" key="1">
    <citation type="submission" date="2018-01" db="EMBL/GenBank/DDBJ databases">
        <authorList>
            <person name="Mao J.F."/>
        </authorList>
    </citation>
    <scope>NUCLEOTIDE SEQUENCE</scope>
    <source>
        <strain evidence="1">Huo1</strain>
        <tissue evidence="1">Leaf</tissue>
    </source>
</reference>
<name>A0A8X8W4A7_SALSN</name>
<comment type="caution">
    <text evidence="1">The sequence shown here is derived from an EMBL/GenBank/DDBJ whole genome shotgun (WGS) entry which is preliminary data.</text>
</comment>
<evidence type="ECO:0000313" key="2">
    <source>
        <dbReference type="Proteomes" id="UP000298416"/>
    </source>
</evidence>
<reference evidence="1" key="2">
    <citation type="submission" date="2020-08" db="EMBL/GenBank/DDBJ databases">
        <title>Plant Genome Project.</title>
        <authorList>
            <person name="Zhang R.-G."/>
        </authorList>
    </citation>
    <scope>NUCLEOTIDE SEQUENCE</scope>
    <source>
        <strain evidence="1">Huo1</strain>
        <tissue evidence="1">Leaf</tissue>
    </source>
</reference>
<dbReference type="Proteomes" id="UP000298416">
    <property type="component" value="Unassembled WGS sequence"/>
</dbReference>
<dbReference type="EMBL" id="PNBA02000021">
    <property type="protein sequence ID" value="KAG6387945.1"/>
    <property type="molecule type" value="Genomic_DNA"/>
</dbReference>
<evidence type="ECO:0000313" key="1">
    <source>
        <dbReference type="EMBL" id="KAG6387945.1"/>
    </source>
</evidence>
<sequence>MAAGESQKVRLSRILKLDDGTLFRVLINGSFHGMVLSRDDILKMTRIVFRVAESSLFAEGIVETHINRLFGSCIKLRATHFLSFFSQFIEFVR</sequence>
<dbReference type="AlphaFoldDB" id="A0A8X8W4A7"/>
<accession>A0A8X8W4A7</accession>
<proteinExistence type="predicted"/>
<keyword evidence="2" id="KW-1185">Reference proteome</keyword>
<gene>
    <name evidence="1" type="ORF">SASPL_153141</name>
</gene>
<protein>
    <submittedName>
        <fullName evidence="1">Uncharacterized protein</fullName>
    </submittedName>
</protein>